<sequence length="160" mass="17121">MQTCLEWAAAGQTLPFQVVAPDGAQTALERPTDYLLVDSEGRPPLSDLVAMTQALDLVLLPTGTTRPEIVSTIRLWGELRAAGTTDRVRVLVTRAAPVGHAGRDARDALRGAGLTVLDTVVRRLAAYERAAEVGGLVRDVQDPRAGEAWSDIQGVAREVK</sequence>
<proteinExistence type="predicted"/>
<name>A0ABQ2RYD3_9DEIO</name>
<comment type="caution">
    <text evidence="1">The sequence shown here is derived from an EMBL/GenBank/DDBJ whole genome shotgun (WGS) entry which is preliminary data.</text>
</comment>
<dbReference type="EMBL" id="BMQM01000058">
    <property type="protein sequence ID" value="GGR75742.1"/>
    <property type="molecule type" value="Genomic_DNA"/>
</dbReference>
<dbReference type="Proteomes" id="UP000634308">
    <property type="component" value="Unassembled WGS sequence"/>
</dbReference>
<dbReference type="Gene3D" id="3.40.50.300">
    <property type="entry name" value="P-loop containing nucleotide triphosphate hydrolases"/>
    <property type="match status" value="1"/>
</dbReference>
<evidence type="ECO:0008006" key="3">
    <source>
        <dbReference type="Google" id="ProtNLM"/>
    </source>
</evidence>
<keyword evidence="2" id="KW-1185">Reference proteome</keyword>
<reference evidence="2" key="1">
    <citation type="journal article" date="2019" name="Int. J. Syst. Evol. Microbiol.">
        <title>The Global Catalogue of Microorganisms (GCM) 10K type strain sequencing project: providing services to taxonomists for standard genome sequencing and annotation.</title>
        <authorList>
            <consortium name="The Broad Institute Genomics Platform"/>
            <consortium name="The Broad Institute Genome Sequencing Center for Infectious Disease"/>
            <person name="Wu L."/>
            <person name="Ma J."/>
        </authorList>
    </citation>
    <scope>NUCLEOTIDE SEQUENCE [LARGE SCALE GENOMIC DNA]</scope>
    <source>
        <strain evidence="2">JCM 31404</strain>
    </source>
</reference>
<gene>
    <name evidence="1" type="ORF">GCM10008959_40900</name>
</gene>
<dbReference type="SUPFAM" id="SSF52540">
    <property type="entry name" value="P-loop containing nucleoside triphosphate hydrolases"/>
    <property type="match status" value="1"/>
</dbReference>
<protein>
    <recommendedName>
        <fullName evidence="3">ParA family protein</fullName>
    </recommendedName>
</protein>
<organism evidence="1 2">
    <name type="scientific">Deinococcus seoulensis</name>
    <dbReference type="NCBI Taxonomy" id="1837379"/>
    <lineage>
        <taxon>Bacteria</taxon>
        <taxon>Thermotogati</taxon>
        <taxon>Deinococcota</taxon>
        <taxon>Deinococci</taxon>
        <taxon>Deinococcales</taxon>
        <taxon>Deinococcaceae</taxon>
        <taxon>Deinococcus</taxon>
    </lineage>
</organism>
<evidence type="ECO:0000313" key="2">
    <source>
        <dbReference type="Proteomes" id="UP000634308"/>
    </source>
</evidence>
<evidence type="ECO:0000313" key="1">
    <source>
        <dbReference type="EMBL" id="GGR75742.1"/>
    </source>
</evidence>
<dbReference type="InterPro" id="IPR027417">
    <property type="entry name" value="P-loop_NTPase"/>
</dbReference>
<accession>A0ABQ2RYD3</accession>